<protein>
    <submittedName>
        <fullName evidence="2">Uncharacterized protein</fullName>
    </submittedName>
</protein>
<dbReference type="WBParaSite" id="Hba_02477">
    <property type="protein sequence ID" value="Hba_02477"/>
    <property type="gene ID" value="Hba_02477"/>
</dbReference>
<organism evidence="1 2">
    <name type="scientific">Heterorhabditis bacteriophora</name>
    <name type="common">Entomopathogenic nematode worm</name>
    <dbReference type="NCBI Taxonomy" id="37862"/>
    <lineage>
        <taxon>Eukaryota</taxon>
        <taxon>Metazoa</taxon>
        <taxon>Ecdysozoa</taxon>
        <taxon>Nematoda</taxon>
        <taxon>Chromadorea</taxon>
        <taxon>Rhabditida</taxon>
        <taxon>Rhabditina</taxon>
        <taxon>Rhabditomorpha</taxon>
        <taxon>Strongyloidea</taxon>
        <taxon>Heterorhabditidae</taxon>
        <taxon>Heterorhabditis</taxon>
    </lineage>
</organism>
<dbReference type="AlphaFoldDB" id="A0A1I7WCM8"/>
<keyword evidence="1" id="KW-1185">Reference proteome</keyword>
<sequence>MDKIRLRHGKSRNMKPFQHRLKREWAESSGYGRIADARSDCTKRIRTSRRADRHDQKERERVCKELGTAENRGKWTPVVIWRLSLSLLRLLLCRKRHFFMDFRV</sequence>
<dbReference type="Proteomes" id="UP000095283">
    <property type="component" value="Unplaced"/>
</dbReference>
<reference evidence="2" key="1">
    <citation type="submission" date="2016-11" db="UniProtKB">
        <authorList>
            <consortium name="WormBaseParasite"/>
        </authorList>
    </citation>
    <scope>IDENTIFICATION</scope>
</reference>
<evidence type="ECO:0000313" key="2">
    <source>
        <dbReference type="WBParaSite" id="Hba_02477"/>
    </source>
</evidence>
<proteinExistence type="predicted"/>
<evidence type="ECO:0000313" key="1">
    <source>
        <dbReference type="Proteomes" id="UP000095283"/>
    </source>
</evidence>
<name>A0A1I7WCM8_HETBA</name>
<accession>A0A1I7WCM8</accession>